<evidence type="ECO:0000256" key="1">
    <source>
        <dbReference type="ARBA" id="ARBA00022729"/>
    </source>
</evidence>
<dbReference type="GO" id="GO:0004553">
    <property type="term" value="F:hydrolase activity, hydrolyzing O-glycosyl compounds"/>
    <property type="evidence" value="ECO:0007669"/>
    <property type="project" value="InterPro"/>
</dbReference>
<dbReference type="RefSeq" id="WP_176967683.1">
    <property type="nucleotide sequence ID" value="NZ_FNNC01000002.1"/>
</dbReference>
<evidence type="ECO:0000313" key="6">
    <source>
        <dbReference type="EMBL" id="SDW41893.1"/>
    </source>
</evidence>
<gene>
    <name evidence="6" type="ORF">SAMN05421781_1350</name>
</gene>
<dbReference type="PANTHER" id="PTHR39160">
    <property type="entry name" value="CELL WALL-BINDING PROTEIN YOCH"/>
    <property type="match status" value="1"/>
</dbReference>
<protein>
    <submittedName>
        <fullName evidence="6">3D (Asp-Asp-Asp) domain-containing protein</fullName>
    </submittedName>
</protein>
<dbReference type="STRING" id="1122204.SAMN05421781_1350"/>
<evidence type="ECO:0000256" key="2">
    <source>
        <dbReference type="SAM" id="MobiDB-lite"/>
    </source>
</evidence>
<evidence type="ECO:0000259" key="4">
    <source>
        <dbReference type="Pfam" id="PF01471"/>
    </source>
</evidence>
<dbReference type="InterPro" id="IPR051933">
    <property type="entry name" value="Resuscitation_pf_RpfB"/>
</dbReference>
<dbReference type="Pfam" id="PF06725">
    <property type="entry name" value="3D"/>
    <property type="match status" value="1"/>
</dbReference>
<dbReference type="PANTHER" id="PTHR39160:SF4">
    <property type="entry name" value="RESUSCITATION-PROMOTING FACTOR RPFB"/>
    <property type="match status" value="1"/>
</dbReference>
<feature type="chain" id="PRO_5011719384" evidence="3">
    <location>
        <begin position="31"/>
        <end position="233"/>
    </location>
</feature>
<feature type="region of interest" description="Disordered" evidence="2">
    <location>
        <begin position="92"/>
        <end position="140"/>
    </location>
</feature>
<keyword evidence="1 3" id="KW-0732">Signal</keyword>
<dbReference type="Gene3D" id="2.40.40.10">
    <property type="entry name" value="RlpA-like domain"/>
    <property type="match status" value="1"/>
</dbReference>
<dbReference type="InterPro" id="IPR036366">
    <property type="entry name" value="PGBDSf"/>
</dbReference>
<feature type="signal peptide" evidence="3">
    <location>
        <begin position="1"/>
        <end position="30"/>
    </location>
</feature>
<dbReference type="SUPFAM" id="SSF47090">
    <property type="entry name" value="PGBD-like"/>
    <property type="match status" value="1"/>
</dbReference>
<dbReference type="EMBL" id="FNNC01000002">
    <property type="protein sequence ID" value="SDW41893.1"/>
    <property type="molecule type" value="Genomic_DNA"/>
</dbReference>
<evidence type="ECO:0000259" key="5">
    <source>
        <dbReference type="Pfam" id="PF06725"/>
    </source>
</evidence>
<dbReference type="GO" id="GO:0009254">
    <property type="term" value="P:peptidoglycan turnover"/>
    <property type="evidence" value="ECO:0007669"/>
    <property type="project" value="InterPro"/>
</dbReference>
<name>A0A1H2TD50_9BACI</name>
<dbReference type="Proteomes" id="UP000199488">
    <property type="component" value="Unassembled WGS sequence"/>
</dbReference>
<reference evidence="6 7" key="1">
    <citation type="submission" date="2016-10" db="EMBL/GenBank/DDBJ databases">
        <authorList>
            <person name="de Groot N.N."/>
        </authorList>
    </citation>
    <scope>NUCLEOTIDE SEQUENCE [LARGE SCALE GENOMIC DNA]</scope>
    <source>
        <strain evidence="6 7">DSM 23126</strain>
    </source>
</reference>
<dbReference type="AlphaFoldDB" id="A0A1H2TD50"/>
<feature type="domain" description="3D" evidence="5">
    <location>
        <begin position="173"/>
        <end position="232"/>
    </location>
</feature>
<evidence type="ECO:0000256" key="3">
    <source>
        <dbReference type="SAM" id="SignalP"/>
    </source>
</evidence>
<dbReference type="CDD" id="cd22786">
    <property type="entry name" value="DPBB_YuiC-like"/>
    <property type="match status" value="1"/>
</dbReference>
<evidence type="ECO:0000313" key="7">
    <source>
        <dbReference type="Proteomes" id="UP000199488"/>
    </source>
</evidence>
<accession>A0A1H2TD50</accession>
<dbReference type="GO" id="GO:0019867">
    <property type="term" value="C:outer membrane"/>
    <property type="evidence" value="ECO:0007669"/>
    <property type="project" value="InterPro"/>
</dbReference>
<dbReference type="SUPFAM" id="SSF50685">
    <property type="entry name" value="Barwin-like endoglucanases"/>
    <property type="match status" value="1"/>
</dbReference>
<dbReference type="Pfam" id="PF01471">
    <property type="entry name" value="PG_binding_1"/>
    <property type="match status" value="1"/>
</dbReference>
<proteinExistence type="predicted"/>
<dbReference type="InterPro" id="IPR002477">
    <property type="entry name" value="Peptidoglycan-bd-like"/>
</dbReference>
<organism evidence="6 7">
    <name type="scientific">Marinococcus luteus</name>
    <dbReference type="NCBI Taxonomy" id="1122204"/>
    <lineage>
        <taxon>Bacteria</taxon>
        <taxon>Bacillati</taxon>
        <taxon>Bacillota</taxon>
        <taxon>Bacilli</taxon>
        <taxon>Bacillales</taxon>
        <taxon>Bacillaceae</taxon>
        <taxon>Marinococcus</taxon>
    </lineage>
</organism>
<keyword evidence="7" id="KW-1185">Reference proteome</keyword>
<feature type="domain" description="Peptidoglycan binding-like" evidence="4">
    <location>
        <begin position="39"/>
        <end position="95"/>
    </location>
</feature>
<dbReference type="InterPro" id="IPR010611">
    <property type="entry name" value="3D_dom"/>
</dbReference>
<sequence length="233" mass="23966">MFSVRQSMKWAGGFALGTGLLAAAPAVSDAADLLNKGDRGDDVSEAQSVLEDEGYYDYAVDGIYGPITDSAVRSFQRDQGLVVDGIIGPNTRAALDDVDGGEAVEGASTSESSESSSSESESSSSSEESTSSDADSGGETMTMEATAYTAECAGCSGITATGKNLNNDRDANVIAVDPDVIPLGSTVKVEGMGTYEAADTGGAINNDRIDIHVPTKSDAFEFGRQDVEVTVVD</sequence>
<feature type="compositionally biased region" description="Low complexity" evidence="2">
    <location>
        <begin position="108"/>
        <end position="132"/>
    </location>
</feature>
<dbReference type="InterPro" id="IPR036908">
    <property type="entry name" value="RlpA-like_sf"/>
</dbReference>
<dbReference type="InterPro" id="IPR036365">
    <property type="entry name" value="PGBD-like_sf"/>
</dbReference>
<dbReference type="Gene3D" id="1.10.101.10">
    <property type="entry name" value="PGBD-like superfamily/PGBD"/>
    <property type="match status" value="1"/>
</dbReference>